<feature type="domain" description="DUF5641" evidence="1">
    <location>
        <begin position="59"/>
        <end position="136"/>
    </location>
</feature>
<gene>
    <name evidence="2" type="ORF">g.17235</name>
</gene>
<dbReference type="OrthoDB" id="5967017at2759"/>
<dbReference type="AlphaFoldDB" id="A0A1E1VXQ6"/>
<sequence>TIIKEVETVVNSRPLTTLTPEIEHILRPADFLTLGKCLELIPPDDTSEGTSTKIDLVKSWKRGQRIMQDFKLMFRDQYLPSLRERYFQRPKQPRITSGKSPRVGDLVQIKDDSRNRLNWRVGKISTLVESQDGKCR</sequence>
<dbReference type="PANTHER" id="PTHR47331:SF1">
    <property type="entry name" value="GAG-LIKE PROTEIN"/>
    <property type="match status" value="1"/>
</dbReference>
<feature type="non-terminal residue" evidence="2">
    <location>
        <position position="136"/>
    </location>
</feature>
<reference evidence="2" key="1">
    <citation type="submission" date="2015-09" db="EMBL/GenBank/DDBJ databases">
        <title>De novo assembly of Pectinophora gossypiella (Pink Bollworm) gut transcriptome.</title>
        <authorList>
            <person name="Tassone E.E."/>
        </authorList>
    </citation>
    <scope>NUCLEOTIDE SEQUENCE</scope>
</reference>
<evidence type="ECO:0000313" key="2">
    <source>
        <dbReference type="EMBL" id="JAT79464.1"/>
    </source>
</evidence>
<feature type="non-terminal residue" evidence="2">
    <location>
        <position position="1"/>
    </location>
</feature>
<dbReference type="EMBL" id="GDQN01011590">
    <property type="protein sequence ID" value="JAT79464.1"/>
    <property type="molecule type" value="Transcribed_RNA"/>
</dbReference>
<protein>
    <recommendedName>
        <fullName evidence="1">DUF5641 domain-containing protein</fullName>
    </recommendedName>
</protein>
<evidence type="ECO:0000259" key="1">
    <source>
        <dbReference type="Pfam" id="PF18701"/>
    </source>
</evidence>
<proteinExistence type="predicted"/>
<accession>A0A1E1VXQ6</accession>
<dbReference type="Pfam" id="PF18701">
    <property type="entry name" value="DUF5641"/>
    <property type="match status" value="1"/>
</dbReference>
<organism evidence="2">
    <name type="scientific">Pectinophora gossypiella</name>
    <name type="common">Cotton pink bollworm</name>
    <name type="synonym">Depressaria gossypiella</name>
    <dbReference type="NCBI Taxonomy" id="13191"/>
    <lineage>
        <taxon>Eukaryota</taxon>
        <taxon>Metazoa</taxon>
        <taxon>Ecdysozoa</taxon>
        <taxon>Arthropoda</taxon>
        <taxon>Hexapoda</taxon>
        <taxon>Insecta</taxon>
        <taxon>Pterygota</taxon>
        <taxon>Neoptera</taxon>
        <taxon>Endopterygota</taxon>
        <taxon>Lepidoptera</taxon>
        <taxon>Glossata</taxon>
        <taxon>Ditrysia</taxon>
        <taxon>Gelechioidea</taxon>
        <taxon>Gelechiidae</taxon>
        <taxon>Apatetrinae</taxon>
        <taxon>Pectinophora</taxon>
    </lineage>
</organism>
<dbReference type="PANTHER" id="PTHR47331">
    <property type="entry name" value="PHD-TYPE DOMAIN-CONTAINING PROTEIN"/>
    <property type="match status" value="1"/>
</dbReference>
<name>A0A1E1VXQ6_PECGO</name>
<dbReference type="InterPro" id="IPR040676">
    <property type="entry name" value="DUF5641"/>
</dbReference>